<evidence type="ECO:0000256" key="3">
    <source>
        <dbReference type="ARBA" id="ARBA00022898"/>
    </source>
</evidence>
<keyword evidence="7" id="KW-0808">Transferase</keyword>
<protein>
    <submittedName>
        <fullName evidence="7">Pyridoxal phosphate-dependent transferase</fullName>
    </submittedName>
</protein>
<dbReference type="InterPro" id="IPR015421">
    <property type="entry name" value="PyrdxlP-dep_Trfase_major"/>
</dbReference>
<proteinExistence type="inferred from homology"/>
<evidence type="ECO:0000256" key="6">
    <source>
        <dbReference type="RuleBase" id="RU000382"/>
    </source>
</evidence>
<dbReference type="GO" id="GO:0016740">
    <property type="term" value="F:transferase activity"/>
    <property type="evidence" value="ECO:0007669"/>
    <property type="project" value="UniProtKB-KW"/>
</dbReference>
<comment type="caution">
    <text evidence="7">The sequence shown here is derived from an EMBL/GenBank/DDBJ whole genome shotgun (WGS) entry which is preliminary data.</text>
</comment>
<dbReference type="GO" id="GO:0005737">
    <property type="term" value="C:cytoplasm"/>
    <property type="evidence" value="ECO:0007669"/>
    <property type="project" value="TreeGrafter"/>
</dbReference>
<dbReference type="InterPro" id="IPR015422">
    <property type="entry name" value="PyrdxlP-dep_Trfase_small"/>
</dbReference>
<gene>
    <name evidence="7" type="ORF">B0I35DRAFT_508365</name>
</gene>
<dbReference type="SUPFAM" id="SSF53383">
    <property type="entry name" value="PLP-dependent transferases"/>
    <property type="match status" value="1"/>
</dbReference>
<dbReference type="InterPro" id="IPR015424">
    <property type="entry name" value="PyrdxlP-dep_Trfase"/>
</dbReference>
<accession>A0A8K0WVE3</accession>
<name>A0A8K0WVE3_9HYPO</name>
<evidence type="ECO:0000313" key="7">
    <source>
        <dbReference type="EMBL" id="KAH7326088.1"/>
    </source>
</evidence>
<dbReference type="PROSITE" id="PS00392">
    <property type="entry name" value="DDC_GAD_HDC_YDC"/>
    <property type="match status" value="1"/>
</dbReference>
<comment type="similarity">
    <text evidence="2 6">Belongs to the group II decarboxylase family.</text>
</comment>
<dbReference type="Pfam" id="PF00282">
    <property type="entry name" value="Pyridoxal_deC"/>
    <property type="match status" value="1"/>
</dbReference>
<dbReference type="Gene3D" id="3.40.640.10">
    <property type="entry name" value="Type I PLP-dependent aspartate aminotransferase-like (Major domain)"/>
    <property type="match status" value="1"/>
</dbReference>
<dbReference type="PANTHER" id="PTHR11999">
    <property type="entry name" value="GROUP II PYRIDOXAL-5-PHOSPHATE DECARBOXYLASE"/>
    <property type="match status" value="1"/>
</dbReference>
<reference evidence="7" key="1">
    <citation type="journal article" date="2021" name="Nat. Commun.">
        <title>Genetic determinants of endophytism in the Arabidopsis root mycobiome.</title>
        <authorList>
            <person name="Mesny F."/>
            <person name="Miyauchi S."/>
            <person name="Thiergart T."/>
            <person name="Pickel B."/>
            <person name="Atanasova L."/>
            <person name="Karlsson M."/>
            <person name="Huettel B."/>
            <person name="Barry K.W."/>
            <person name="Haridas S."/>
            <person name="Chen C."/>
            <person name="Bauer D."/>
            <person name="Andreopoulos W."/>
            <person name="Pangilinan J."/>
            <person name="LaButti K."/>
            <person name="Riley R."/>
            <person name="Lipzen A."/>
            <person name="Clum A."/>
            <person name="Drula E."/>
            <person name="Henrissat B."/>
            <person name="Kohler A."/>
            <person name="Grigoriev I.V."/>
            <person name="Martin F.M."/>
            <person name="Hacquard S."/>
        </authorList>
    </citation>
    <scope>NUCLEOTIDE SEQUENCE</scope>
    <source>
        <strain evidence="7">MPI-CAGE-CH-0235</strain>
    </source>
</reference>
<dbReference type="InterPro" id="IPR021115">
    <property type="entry name" value="Pyridoxal-P_BS"/>
</dbReference>
<organism evidence="7 8">
    <name type="scientific">Stachybotrys elegans</name>
    <dbReference type="NCBI Taxonomy" id="80388"/>
    <lineage>
        <taxon>Eukaryota</taxon>
        <taxon>Fungi</taxon>
        <taxon>Dikarya</taxon>
        <taxon>Ascomycota</taxon>
        <taxon>Pezizomycotina</taxon>
        <taxon>Sordariomycetes</taxon>
        <taxon>Hypocreomycetidae</taxon>
        <taxon>Hypocreales</taxon>
        <taxon>Stachybotryaceae</taxon>
        <taxon>Stachybotrys</taxon>
    </lineage>
</organism>
<keyword evidence="8" id="KW-1185">Reference proteome</keyword>
<dbReference type="EMBL" id="JAGPNK010000002">
    <property type="protein sequence ID" value="KAH7326088.1"/>
    <property type="molecule type" value="Genomic_DNA"/>
</dbReference>
<dbReference type="InterPro" id="IPR010977">
    <property type="entry name" value="Aromatic_deC"/>
</dbReference>
<feature type="modified residue" description="N6-(pyridoxal phosphate)lysine" evidence="5">
    <location>
        <position position="321"/>
    </location>
</feature>
<keyword evidence="4 6" id="KW-0456">Lyase</keyword>
<evidence type="ECO:0000313" key="8">
    <source>
        <dbReference type="Proteomes" id="UP000813444"/>
    </source>
</evidence>
<evidence type="ECO:0000256" key="5">
    <source>
        <dbReference type="PIRSR" id="PIRSR602129-50"/>
    </source>
</evidence>
<dbReference type="Proteomes" id="UP000813444">
    <property type="component" value="Unassembled WGS sequence"/>
</dbReference>
<evidence type="ECO:0000256" key="4">
    <source>
        <dbReference type="ARBA" id="ARBA00023239"/>
    </source>
</evidence>
<dbReference type="InterPro" id="IPR002129">
    <property type="entry name" value="PyrdxlP-dep_de-COase"/>
</dbReference>
<evidence type="ECO:0000256" key="2">
    <source>
        <dbReference type="ARBA" id="ARBA00009533"/>
    </source>
</evidence>
<keyword evidence="3 5" id="KW-0663">Pyridoxal phosphate</keyword>
<comment type="cofactor">
    <cofactor evidence="1 5 6">
        <name>pyridoxal 5'-phosphate</name>
        <dbReference type="ChEBI" id="CHEBI:597326"/>
    </cofactor>
</comment>
<dbReference type="Gene3D" id="3.90.1150.10">
    <property type="entry name" value="Aspartate Aminotransferase, domain 1"/>
    <property type="match status" value="1"/>
</dbReference>
<dbReference type="GO" id="GO:0016831">
    <property type="term" value="F:carboxy-lyase activity"/>
    <property type="evidence" value="ECO:0007669"/>
    <property type="project" value="InterPro"/>
</dbReference>
<dbReference type="PANTHER" id="PTHR11999:SF165">
    <property type="entry name" value="DECARBOXYLASE, PUTATIVE (AFU_ORTHOLOGUE AFUA_2G04980)-RELATED"/>
    <property type="match status" value="1"/>
</dbReference>
<sequence>MEDRLLDISAQGLRLTQQRNQPSSDEPTLPAPAALRAAETTLPVPGTSSYLAGCAQEDTVRHIVEDIIPALNGQGLSSRYFGFVTGGVLPIAEWADNVVSRMDQNVQVHLPGQTISTTVEHVALEMTAGLLRLGDGAWMGRTFTTGATASNVLGLACGREHVLNRRLGGEDTVGELGVLAACLKAGVSEIQVLTSGAHSSLSKAASVVGLGRGSVKELRRSADKPWELDLGALEAALRKPGVASLIAVSAGEVNSGGFALKDVAEWGKVRELADKYGAWIHVDGAFGVFARALDEREAYKTLRERVEGLTLADSITVDGHKLLNVPYDCGMFFTRSPAIMQSVFTNPNAAYLSAGAPSSIPSPLNIGLENSRRFRALPAYAVLHSEGRTGFATLLSNMVQLARNVASFVRDSEHYLLLPEGEASVDDDIFMTVLFRAKDAALNQVLVDKINQTRQLYVSGTSWAGEKAVRLAVSNWKVDAEKDFKVVASILTAVAEGREFSIDNV</sequence>
<dbReference type="AlphaFoldDB" id="A0A8K0WVE3"/>
<dbReference type="OrthoDB" id="2161780at2759"/>
<evidence type="ECO:0000256" key="1">
    <source>
        <dbReference type="ARBA" id="ARBA00001933"/>
    </source>
</evidence>
<dbReference type="GO" id="GO:0030170">
    <property type="term" value="F:pyridoxal phosphate binding"/>
    <property type="evidence" value="ECO:0007669"/>
    <property type="project" value="InterPro"/>
</dbReference>
<dbReference type="GO" id="GO:0019752">
    <property type="term" value="P:carboxylic acid metabolic process"/>
    <property type="evidence" value="ECO:0007669"/>
    <property type="project" value="InterPro"/>
</dbReference>